<feature type="active site" description="Nucleophile" evidence="6">
    <location>
        <position position="60"/>
    </location>
</feature>
<evidence type="ECO:0000256" key="3">
    <source>
        <dbReference type="ARBA" id="ARBA00022801"/>
    </source>
</evidence>
<proteinExistence type="inferred from homology"/>
<protein>
    <recommendedName>
        <fullName evidence="2">protein-tyrosine-phosphatase</fullName>
        <ecNumber evidence="2">3.1.3.48</ecNumber>
    </recommendedName>
</protein>
<feature type="active site" evidence="6">
    <location>
        <position position="66"/>
    </location>
</feature>
<accession>A0A2R4XGT3</accession>
<evidence type="ECO:0000256" key="4">
    <source>
        <dbReference type="ARBA" id="ARBA00022912"/>
    </source>
</evidence>
<dbReference type="SMART" id="SM00226">
    <property type="entry name" value="LMWPc"/>
    <property type="match status" value="1"/>
</dbReference>
<evidence type="ECO:0000256" key="1">
    <source>
        <dbReference type="ARBA" id="ARBA00011063"/>
    </source>
</evidence>
<evidence type="ECO:0000256" key="6">
    <source>
        <dbReference type="PIRSR" id="PIRSR617867-1"/>
    </source>
</evidence>
<dbReference type="InterPro" id="IPR050438">
    <property type="entry name" value="LMW_PTPase"/>
</dbReference>
<organism evidence="8 9">
    <name type="scientific">Orrella marina</name>
    <dbReference type="NCBI Taxonomy" id="2163011"/>
    <lineage>
        <taxon>Bacteria</taxon>
        <taxon>Pseudomonadati</taxon>
        <taxon>Pseudomonadota</taxon>
        <taxon>Betaproteobacteria</taxon>
        <taxon>Burkholderiales</taxon>
        <taxon>Alcaligenaceae</taxon>
        <taxon>Orrella</taxon>
    </lineage>
</organism>
<dbReference type="GO" id="GO:0004725">
    <property type="term" value="F:protein tyrosine phosphatase activity"/>
    <property type="evidence" value="ECO:0007669"/>
    <property type="project" value="UniProtKB-EC"/>
</dbReference>
<dbReference type="Pfam" id="PF01451">
    <property type="entry name" value="LMWPc"/>
    <property type="match status" value="1"/>
</dbReference>
<dbReference type="Proteomes" id="UP000244571">
    <property type="component" value="Chromosome"/>
</dbReference>
<feature type="active site" description="Proton donor" evidence="6">
    <location>
        <position position="169"/>
    </location>
</feature>
<dbReference type="InterPro" id="IPR023485">
    <property type="entry name" value="Ptyr_pPase"/>
</dbReference>
<evidence type="ECO:0000256" key="2">
    <source>
        <dbReference type="ARBA" id="ARBA00013064"/>
    </source>
</evidence>
<dbReference type="AlphaFoldDB" id="A0A2R4XGT3"/>
<feature type="domain" description="Phosphotyrosine protein phosphatase I" evidence="7">
    <location>
        <begin position="54"/>
        <end position="195"/>
    </location>
</feature>
<evidence type="ECO:0000313" key="9">
    <source>
        <dbReference type="Proteomes" id="UP000244571"/>
    </source>
</evidence>
<dbReference type="InterPro" id="IPR017867">
    <property type="entry name" value="Tyr_phospatase_low_mol_wt"/>
</dbReference>
<dbReference type="PANTHER" id="PTHR11717">
    <property type="entry name" value="LOW MOLECULAR WEIGHT PROTEIN TYROSINE PHOSPHATASE"/>
    <property type="match status" value="1"/>
</dbReference>
<reference evidence="8 9" key="1">
    <citation type="submission" date="2018-04" db="EMBL/GenBank/DDBJ databases">
        <title>Bordetella sp. HZ20 isolated from seawater.</title>
        <authorList>
            <person name="Sun C."/>
        </authorList>
    </citation>
    <scope>NUCLEOTIDE SEQUENCE [LARGE SCALE GENOMIC DNA]</scope>
    <source>
        <strain evidence="8 9">HZ20</strain>
    </source>
</reference>
<evidence type="ECO:0000313" key="8">
    <source>
        <dbReference type="EMBL" id="AWB32903.1"/>
    </source>
</evidence>
<keyword evidence="3" id="KW-0378">Hydrolase</keyword>
<gene>
    <name evidence="8" type="ORF">DBV39_03300</name>
</gene>
<dbReference type="PANTHER" id="PTHR11717:SF31">
    <property type="entry name" value="LOW MOLECULAR WEIGHT PROTEIN-TYROSINE-PHOSPHATASE ETP-RELATED"/>
    <property type="match status" value="1"/>
</dbReference>
<dbReference type="EC" id="3.1.3.48" evidence="2"/>
<comment type="similarity">
    <text evidence="1">Belongs to the low molecular weight phosphotyrosine protein phosphatase family.</text>
</comment>
<sequence>MPRSVGRNSVFCERIAGCQRATEFCRNLRIRACTALYFLNSFFQAVVEVDSGTFRVLVICTANICRSPAAQVLLQKELQDYNVLVESAGTRAVEGNPADSSMIELMLERGYDEILQHRSRALLPSHTNRYQLLLCMERDHLASVQSLNPAVLGRARLFGQWDGQSEVDDPVGRSIATYEKSVDRMTVLAGQWAKKMIEMGFVT</sequence>
<name>A0A2R4XGT3_9BURK</name>
<dbReference type="Gene3D" id="3.40.50.2300">
    <property type="match status" value="1"/>
</dbReference>
<dbReference type="SUPFAM" id="SSF52788">
    <property type="entry name" value="Phosphotyrosine protein phosphatases I"/>
    <property type="match status" value="1"/>
</dbReference>
<evidence type="ECO:0000256" key="5">
    <source>
        <dbReference type="ARBA" id="ARBA00051722"/>
    </source>
</evidence>
<dbReference type="PRINTS" id="PR00719">
    <property type="entry name" value="LMWPTPASE"/>
</dbReference>
<keyword evidence="4" id="KW-0904">Protein phosphatase</keyword>
<dbReference type="InterPro" id="IPR036196">
    <property type="entry name" value="Ptyr_pPase_sf"/>
</dbReference>
<comment type="catalytic activity">
    <reaction evidence="5">
        <text>O-phospho-L-tyrosyl-[protein] + H2O = L-tyrosyl-[protein] + phosphate</text>
        <dbReference type="Rhea" id="RHEA:10684"/>
        <dbReference type="Rhea" id="RHEA-COMP:10136"/>
        <dbReference type="Rhea" id="RHEA-COMP:20101"/>
        <dbReference type="ChEBI" id="CHEBI:15377"/>
        <dbReference type="ChEBI" id="CHEBI:43474"/>
        <dbReference type="ChEBI" id="CHEBI:46858"/>
        <dbReference type="ChEBI" id="CHEBI:61978"/>
        <dbReference type="EC" id="3.1.3.48"/>
    </reaction>
</comment>
<keyword evidence="9" id="KW-1185">Reference proteome</keyword>
<evidence type="ECO:0000259" key="7">
    <source>
        <dbReference type="SMART" id="SM00226"/>
    </source>
</evidence>
<dbReference type="KEGG" id="boz:DBV39_03300"/>
<dbReference type="EMBL" id="CP028901">
    <property type="protein sequence ID" value="AWB32903.1"/>
    <property type="molecule type" value="Genomic_DNA"/>
</dbReference>